<sequence length="100" mass="11112">MSASSIILARTWCDDTFPGIKFHPELRPLTRATKPMGDRDGPRLHQCQRLLPKIPRRQTHFNVHPITPIRLCSVASSQFSSAAHLATKLSGHHILPLSAA</sequence>
<gene>
    <name evidence="1" type="ORF">RRF57_000075</name>
</gene>
<reference evidence="1 2" key="1">
    <citation type="submission" date="2023-10" db="EMBL/GenBank/DDBJ databases">
        <title>Draft genome sequence of Xylaria bambusicola isolate GMP-LS, the root and basal stem rot pathogen of sugarcane in Indonesia.</title>
        <authorList>
            <person name="Selvaraj P."/>
            <person name="Muralishankar V."/>
            <person name="Muruganantham S."/>
            <person name="Sp S."/>
            <person name="Haryani S."/>
            <person name="Lau K.J.X."/>
            <person name="Naqvi N.I."/>
        </authorList>
    </citation>
    <scope>NUCLEOTIDE SEQUENCE [LARGE SCALE GENOMIC DNA]</scope>
    <source>
        <strain evidence="1">GMP-LS</strain>
    </source>
</reference>
<keyword evidence="2" id="KW-1185">Reference proteome</keyword>
<proteinExistence type="predicted"/>
<protein>
    <submittedName>
        <fullName evidence="1">Uncharacterized protein</fullName>
    </submittedName>
</protein>
<evidence type="ECO:0000313" key="1">
    <source>
        <dbReference type="EMBL" id="KAK5624359.1"/>
    </source>
</evidence>
<evidence type="ECO:0000313" key="2">
    <source>
        <dbReference type="Proteomes" id="UP001305414"/>
    </source>
</evidence>
<dbReference type="Proteomes" id="UP001305414">
    <property type="component" value="Unassembled WGS sequence"/>
</dbReference>
<dbReference type="EMBL" id="JAWHQM010000001">
    <property type="protein sequence ID" value="KAK5624359.1"/>
    <property type="molecule type" value="Genomic_DNA"/>
</dbReference>
<organism evidence="1 2">
    <name type="scientific">Xylaria bambusicola</name>
    <dbReference type="NCBI Taxonomy" id="326684"/>
    <lineage>
        <taxon>Eukaryota</taxon>
        <taxon>Fungi</taxon>
        <taxon>Dikarya</taxon>
        <taxon>Ascomycota</taxon>
        <taxon>Pezizomycotina</taxon>
        <taxon>Sordariomycetes</taxon>
        <taxon>Xylariomycetidae</taxon>
        <taxon>Xylariales</taxon>
        <taxon>Xylariaceae</taxon>
        <taxon>Xylaria</taxon>
    </lineage>
</organism>
<accession>A0AAN7UDP3</accession>
<comment type="caution">
    <text evidence="1">The sequence shown here is derived from an EMBL/GenBank/DDBJ whole genome shotgun (WGS) entry which is preliminary data.</text>
</comment>
<name>A0AAN7UDP3_9PEZI</name>
<dbReference type="AlphaFoldDB" id="A0AAN7UDP3"/>